<dbReference type="PANTHER" id="PTHR30329">
    <property type="entry name" value="STATOR ELEMENT OF FLAGELLAR MOTOR COMPLEX"/>
    <property type="match status" value="1"/>
</dbReference>
<dbReference type="Proteomes" id="UP001596108">
    <property type="component" value="Unassembled WGS sequence"/>
</dbReference>
<evidence type="ECO:0000256" key="6">
    <source>
        <dbReference type="ARBA" id="ARBA00023136"/>
    </source>
</evidence>
<dbReference type="PANTHER" id="PTHR30329:SF21">
    <property type="entry name" value="LIPOPROTEIN YIAD-RELATED"/>
    <property type="match status" value="1"/>
</dbReference>
<proteinExistence type="inferred from homology"/>
<organism evidence="10 11">
    <name type="scientific">Cohnella yongneupensis</name>
    <dbReference type="NCBI Taxonomy" id="425006"/>
    <lineage>
        <taxon>Bacteria</taxon>
        <taxon>Bacillati</taxon>
        <taxon>Bacillota</taxon>
        <taxon>Bacilli</taxon>
        <taxon>Bacillales</taxon>
        <taxon>Paenibacillaceae</taxon>
        <taxon>Cohnella</taxon>
    </lineage>
</organism>
<dbReference type="Gene3D" id="3.30.1330.60">
    <property type="entry name" value="OmpA-like domain"/>
    <property type="match status" value="1"/>
</dbReference>
<comment type="subcellular location">
    <subcellularLocation>
        <location evidence="1">Cell membrane</location>
        <topology evidence="1">Single-pass membrane protein</topology>
    </subcellularLocation>
</comment>
<dbReference type="SUPFAM" id="SSF103088">
    <property type="entry name" value="OmpA-like"/>
    <property type="match status" value="1"/>
</dbReference>
<protein>
    <submittedName>
        <fullName evidence="10">Flagellar motor protein MotB</fullName>
    </submittedName>
</protein>
<evidence type="ECO:0000256" key="2">
    <source>
        <dbReference type="ARBA" id="ARBA00008914"/>
    </source>
</evidence>
<gene>
    <name evidence="10" type="ORF">ACFPQ4_10900</name>
</gene>
<dbReference type="EMBL" id="JBHSNC010000032">
    <property type="protein sequence ID" value="MFC5529951.1"/>
    <property type="molecule type" value="Genomic_DNA"/>
</dbReference>
<keyword evidence="11" id="KW-1185">Reference proteome</keyword>
<dbReference type="InterPro" id="IPR006665">
    <property type="entry name" value="OmpA-like"/>
</dbReference>
<evidence type="ECO:0000259" key="9">
    <source>
        <dbReference type="PROSITE" id="PS51123"/>
    </source>
</evidence>
<evidence type="ECO:0000256" key="1">
    <source>
        <dbReference type="ARBA" id="ARBA00004162"/>
    </source>
</evidence>
<evidence type="ECO:0000313" key="10">
    <source>
        <dbReference type="EMBL" id="MFC5529951.1"/>
    </source>
</evidence>
<evidence type="ECO:0000313" key="11">
    <source>
        <dbReference type="Proteomes" id="UP001596108"/>
    </source>
</evidence>
<comment type="similarity">
    <text evidence="2">Belongs to the MotB family.</text>
</comment>
<dbReference type="InterPro" id="IPR036737">
    <property type="entry name" value="OmpA-like_sf"/>
</dbReference>
<dbReference type="InterPro" id="IPR050330">
    <property type="entry name" value="Bact_OuterMem_StrucFunc"/>
</dbReference>
<evidence type="ECO:0000256" key="3">
    <source>
        <dbReference type="ARBA" id="ARBA00022475"/>
    </source>
</evidence>
<feature type="domain" description="OmpA-like" evidence="9">
    <location>
        <begin position="129"/>
        <end position="251"/>
    </location>
</feature>
<feature type="region of interest" description="Disordered" evidence="8">
    <location>
        <begin position="74"/>
        <end position="94"/>
    </location>
</feature>
<dbReference type="RefSeq" id="WP_378111886.1">
    <property type="nucleotide sequence ID" value="NZ_JBHSNC010000032.1"/>
</dbReference>
<dbReference type="Pfam" id="PF00691">
    <property type="entry name" value="OmpA"/>
    <property type="match status" value="1"/>
</dbReference>
<keyword evidence="3" id="KW-1003">Cell membrane</keyword>
<dbReference type="PROSITE" id="PS51123">
    <property type="entry name" value="OMPA_2"/>
    <property type="match status" value="1"/>
</dbReference>
<keyword evidence="5" id="KW-1133">Transmembrane helix</keyword>
<reference evidence="11" key="1">
    <citation type="journal article" date="2019" name="Int. J. Syst. Evol. Microbiol.">
        <title>The Global Catalogue of Microorganisms (GCM) 10K type strain sequencing project: providing services to taxonomists for standard genome sequencing and annotation.</title>
        <authorList>
            <consortium name="The Broad Institute Genomics Platform"/>
            <consortium name="The Broad Institute Genome Sequencing Center for Infectious Disease"/>
            <person name="Wu L."/>
            <person name="Ma J."/>
        </authorList>
    </citation>
    <scope>NUCLEOTIDE SEQUENCE [LARGE SCALE GENOMIC DNA]</scope>
    <source>
        <strain evidence="11">CGMCC 1.18578</strain>
    </source>
</reference>
<dbReference type="CDD" id="cd07185">
    <property type="entry name" value="OmpA_C-like"/>
    <property type="match status" value="1"/>
</dbReference>
<evidence type="ECO:0000256" key="8">
    <source>
        <dbReference type="SAM" id="MobiDB-lite"/>
    </source>
</evidence>
<evidence type="ECO:0000256" key="7">
    <source>
        <dbReference type="PROSITE-ProRule" id="PRU00473"/>
    </source>
</evidence>
<keyword evidence="10" id="KW-0282">Flagellum</keyword>
<keyword evidence="6 7" id="KW-0472">Membrane</keyword>
<sequence>MSRKRHEPHEEHPDESWLLPYSDLMTLLLALFIVLYSVSSVNTSKLEELSKAFKTAFSNGVGVLDNASVLDEDNRVRRTEENSTRKDNGKTREKLQQEEQQNLEQLKQQLDKYIQANGLSSQLETQLNQSQLLITIRDNALFASASADVKPEAQKLASAIAQMLEGYPDYEIQVAGHTDNQPINTKEFPSNWELSTKRATNFMKILLEDAKFDPSRFSATGYSEFRPLESNNSVEGRSKNRRVEVSILRKYIEQDSTGSNEVSVQVADASQ</sequence>
<name>A0ABW0QYA3_9BACL</name>
<evidence type="ECO:0000256" key="5">
    <source>
        <dbReference type="ARBA" id="ARBA00022989"/>
    </source>
</evidence>
<keyword evidence="10" id="KW-0969">Cilium</keyword>
<comment type="caution">
    <text evidence="10">The sequence shown here is derived from an EMBL/GenBank/DDBJ whole genome shotgun (WGS) entry which is preliminary data.</text>
</comment>
<keyword evidence="4" id="KW-0812">Transmembrane</keyword>
<dbReference type="InterPro" id="IPR025713">
    <property type="entry name" value="MotB-like_N_dom"/>
</dbReference>
<evidence type="ECO:0000256" key="4">
    <source>
        <dbReference type="ARBA" id="ARBA00022692"/>
    </source>
</evidence>
<accession>A0ABW0QYA3</accession>
<keyword evidence="10" id="KW-0966">Cell projection</keyword>
<dbReference type="Pfam" id="PF13677">
    <property type="entry name" value="MotB_plug"/>
    <property type="match status" value="1"/>
</dbReference>